<evidence type="ECO:0000256" key="1">
    <source>
        <dbReference type="ARBA" id="ARBA00001946"/>
    </source>
</evidence>
<dbReference type="PROSITE" id="PS51462">
    <property type="entry name" value="NUDIX"/>
    <property type="match status" value="1"/>
</dbReference>
<evidence type="ECO:0000313" key="5">
    <source>
        <dbReference type="EMBL" id="RJO62325.1"/>
    </source>
</evidence>
<protein>
    <submittedName>
        <fullName evidence="5">NUDIX hydrolase</fullName>
    </submittedName>
</protein>
<dbReference type="CDD" id="cd18876">
    <property type="entry name" value="NUDIX_Hydrolase"/>
    <property type="match status" value="1"/>
</dbReference>
<keyword evidence="2 3" id="KW-0378">Hydrolase</keyword>
<dbReference type="InterPro" id="IPR000086">
    <property type="entry name" value="NUDIX_hydrolase_dom"/>
</dbReference>
<dbReference type="PANTHER" id="PTHR43046:SF14">
    <property type="entry name" value="MUTT_NUDIX FAMILY PROTEIN"/>
    <property type="match status" value="1"/>
</dbReference>
<reference evidence="5 6" key="1">
    <citation type="journal article" date="2017" name="ISME J.">
        <title>Energy and carbon metabolisms in a deep terrestrial subsurface fluid microbial community.</title>
        <authorList>
            <person name="Momper L."/>
            <person name="Jungbluth S.P."/>
            <person name="Lee M.D."/>
            <person name="Amend J.P."/>
        </authorList>
    </citation>
    <scope>NUCLEOTIDE SEQUENCE [LARGE SCALE GENOMIC DNA]</scope>
    <source>
        <strain evidence="5">SURF_29</strain>
    </source>
</reference>
<dbReference type="Pfam" id="PF00293">
    <property type="entry name" value="NUDIX"/>
    <property type="match status" value="1"/>
</dbReference>
<dbReference type="InterPro" id="IPR015797">
    <property type="entry name" value="NUDIX_hydrolase-like_dom_sf"/>
</dbReference>
<dbReference type="GO" id="GO:0016787">
    <property type="term" value="F:hydrolase activity"/>
    <property type="evidence" value="ECO:0007669"/>
    <property type="project" value="UniProtKB-KW"/>
</dbReference>
<comment type="caution">
    <text evidence="5">The sequence shown here is derived from an EMBL/GenBank/DDBJ whole genome shotgun (WGS) entry which is preliminary data.</text>
</comment>
<comment type="similarity">
    <text evidence="3">Belongs to the Nudix hydrolase family.</text>
</comment>
<dbReference type="Proteomes" id="UP000285655">
    <property type="component" value="Unassembled WGS sequence"/>
</dbReference>
<name>A0A419DGV3_9BACT</name>
<dbReference type="EMBL" id="QZJW01000002">
    <property type="protein sequence ID" value="RJO62325.1"/>
    <property type="molecule type" value="Genomic_DNA"/>
</dbReference>
<gene>
    <name evidence="5" type="ORF">C4544_00585</name>
</gene>
<dbReference type="InterPro" id="IPR020084">
    <property type="entry name" value="NUDIX_hydrolase_CS"/>
</dbReference>
<sequence>MDKKEYQKKLPKKRVSAGALFLNKKDEILIVKPTYKDYWSLPGGTVDANESPKEACKREIQEELNLDIEPGKLLSVGYVWPESDNLEIIKFLFFGGFLDEKKINKIKLQEDEIEKYQFFKLETVKTLVSQSGGKLIEEALQTYKSKEKSVYLES</sequence>
<evidence type="ECO:0000256" key="3">
    <source>
        <dbReference type="RuleBase" id="RU003476"/>
    </source>
</evidence>
<evidence type="ECO:0000256" key="2">
    <source>
        <dbReference type="ARBA" id="ARBA00022801"/>
    </source>
</evidence>
<dbReference type="PROSITE" id="PS00893">
    <property type="entry name" value="NUDIX_BOX"/>
    <property type="match status" value="1"/>
</dbReference>
<dbReference type="Gene3D" id="3.90.79.10">
    <property type="entry name" value="Nucleoside Triphosphate Pyrophosphohydrolase"/>
    <property type="match status" value="1"/>
</dbReference>
<accession>A0A419DGV3</accession>
<dbReference type="AlphaFoldDB" id="A0A419DGV3"/>
<dbReference type="PRINTS" id="PR00502">
    <property type="entry name" value="NUDIXFAMILY"/>
</dbReference>
<comment type="cofactor">
    <cofactor evidence="1">
        <name>Mg(2+)</name>
        <dbReference type="ChEBI" id="CHEBI:18420"/>
    </cofactor>
</comment>
<dbReference type="SUPFAM" id="SSF55811">
    <property type="entry name" value="Nudix"/>
    <property type="match status" value="1"/>
</dbReference>
<dbReference type="InterPro" id="IPR020476">
    <property type="entry name" value="Nudix_hydrolase"/>
</dbReference>
<proteinExistence type="inferred from homology"/>
<dbReference type="PANTHER" id="PTHR43046">
    <property type="entry name" value="GDP-MANNOSE MANNOSYL HYDROLASE"/>
    <property type="match status" value="1"/>
</dbReference>
<feature type="domain" description="Nudix hydrolase" evidence="4">
    <location>
        <begin position="12"/>
        <end position="141"/>
    </location>
</feature>
<evidence type="ECO:0000313" key="6">
    <source>
        <dbReference type="Proteomes" id="UP000285655"/>
    </source>
</evidence>
<evidence type="ECO:0000259" key="4">
    <source>
        <dbReference type="PROSITE" id="PS51462"/>
    </source>
</evidence>
<organism evidence="5 6">
    <name type="scientific">candidate division WS5 bacterium</name>
    <dbReference type="NCBI Taxonomy" id="2093353"/>
    <lineage>
        <taxon>Bacteria</taxon>
        <taxon>candidate division WS5</taxon>
    </lineage>
</organism>